<dbReference type="Proteomes" id="UP000018720">
    <property type="component" value="Unassembled WGS sequence"/>
</dbReference>
<sequence>MEKRYWAELKSNPEGLEKLKVSMDEKVITFLYSSKNLEYNKAIVLKEFLSK</sequence>
<dbReference type="EMBL" id="AHOM02000004">
    <property type="protein sequence ID" value="EJZ42665.1"/>
    <property type="molecule type" value="Genomic_DNA"/>
</dbReference>
<accession>A0ABN0HAM6</accession>
<dbReference type="InterPro" id="IPR052552">
    <property type="entry name" value="YeaO-like"/>
</dbReference>
<evidence type="ECO:0000313" key="2">
    <source>
        <dbReference type="Proteomes" id="UP000018720"/>
    </source>
</evidence>
<proteinExistence type="predicted"/>
<name>A0ABN0HAM6_9LEPT</name>
<evidence type="ECO:0000313" key="1">
    <source>
        <dbReference type="EMBL" id="EJZ42665.1"/>
    </source>
</evidence>
<dbReference type="RefSeq" id="WP_008589961.1">
    <property type="nucleotide sequence ID" value="NZ_AHOM02000004.1"/>
</dbReference>
<gene>
    <name evidence="1" type="ORF">LEP1GSC178_3739</name>
</gene>
<organism evidence="1 2">
    <name type="scientific">Leptospira licerasiae str. MMD4847</name>
    <dbReference type="NCBI Taxonomy" id="1049971"/>
    <lineage>
        <taxon>Bacteria</taxon>
        <taxon>Pseudomonadati</taxon>
        <taxon>Spirochaetota</taxon>
        <taxon>Spirochaetia</taxon>
        <taxon>Leptospirales</taxon>
        <taxon>Leptospiraceae</taxon>
        <taxon>Leptospira</taxon>
    </lineage>
</organism>
<keyword evidence="2" id="KW-1185">Reference proteome</keyword>
<reference evidence="1 2" key="1">
    <citation type="submission" date="2012-08" db="EMBL/GenBank/DDBJ databases">
        <authorList>
            <person name="Harkins D.M."/>
            <person name="Durkin A.S."/>
            <person name="Selengut J.D."/>
            <person name="Sanka R."/>
            <person name="DePew J."/>
            <person name="Purushe J."/>
            <person name="Matthias M.A."/>
            <person name="Vinetz J.M."/>
            <person name="Sutton G.G."/>
            <person name="Nelson W.C."/>
            <person name="Fouts D.E."/>
        </authorList>
    </citation>
    <scope>NUCLEOTIDE SEQUENCE [LARGE SCALE GENOMIC DNA]</scope>
    <source>
        <strain evidence="1 2">MMD4847</strain>
    </source>
</reference>
<protein>
    <submittedName>
        <fullName evidence="1">PF04343 domain protein</fullName>
    </submittedName>
</protein>
<dbReference type="Pfam" id="PF22752">
    <property type="entry name" value="DUF488-N3i"/>
    <property type="match status" value="1"/>
</dbReference>
<comment type="caution">
    <text evidence="1">The sequence shown here is derived from an EMBL/GenBank/DDBJ whole genome shotgun (WGS) entry which is preliminary data.</text>
</comment>